<dbReference type="Proteomes" id="UP000809243">
    <property type="component" value="Unassembled WGS sequence"/>
</dbReference>
<organism evidence="2 3">
    <name type="scientific">Candidatus Iainarchaeum sp</name>
    <dbReference type="NCBI Taxonomy" id="3101447"/>
    <lineage>
        <taxon>Archaea</taxon>
        <taxon>Candidatus Iainarchaeota</taxon>
        <taxon>Candidatus Iainarchaeia</taxon>
        <taxon>Candidatus Iainarchaeales</taxon>
        <taxon>Candidatus Iainarchaeaceae</taxon>
        <taxon>Candidatus Iainarchaeum</taxon>
    </lineage>
</organism>
<dbReference type="PANTHER" id="PTHR43546:SF8">
    <property type="entry name" value="METALLO-BETA-LACTAMASE DOMAIN-CONTAINING PROTEIN"/>
    <property type="match status" value="1"/>
</dbReference>
<dbReference type="EMBL" id="JAFGDB010000086">
    <property type="protein sequence ID" value="MBN2067794.1"/>
    <property type="molecule type" value="Genomic_DNA"/>
</dbReference>
<dbReference type="Gene3D" id="3.60.15.10">
    <property type="entry name" value="Ribonuclease Z/Hydroxyacylglutathione hydrolase-like"/>
    <property type="match status" value="1"/>
</dbReference>
<dbReference type="Pfam" id="PF12706">
    <property type="entry name" value="Lactamase_B_2"/>
    <property type="match status" value="1"/>
</dbReference>
<dbReference type="AlphaFoldDB" id="A0A938YP99"/>
<dbReference type="InterPro" id="IPR036866">
    <property type="entry name" value="RibonucZ/Hydroxyglut_hydro"/>
</dbReference>
<feature type="domain" description="Metallo-beta-lactamase" evidence="1">
    <location>
        <begin position="7"/>
        <end position="190"/>
    </location>
</feature>
<evidence type="ECO:0000313" key="3">
    <source>
        <dbReference type="Proteomes" id="UP000809243"/>
    </source>
</evidence>
<dbReference type="SUPFAM" id="SSF56281">
    <property type="entry name" value="Metallo-hydrolase/oxidoreductase"/>
    <property type="match status" value="1"/>
</dbReference>
<dbReference type="NCBIfam" id="NF001911">
    <property type="entry name" value="PRK00685.1"/>
    <property type="match status" value="1"/>
</dbReference>
<comment type="caution">
    <text evidence="2">The sequence shown here is derived from an EMBL/GenBank/DDBJ whole genome shotgun (WGS) entry which is preliminary data.</text>
</comment>
<sequence length="229" mass="25702">MVKVCYFGHSFFKVAFPGRNILFDPYIEGGSKDPAFKRLLECAAGPNDLKDTALILISHEHFDHFDKALIESVASRDNSLVVAAEQILQQLSISKRLLHPIKMNETLNLRGIEITAVPAHHPQAFYPLGFMVSYSGKSVFHSGDTDLIDSFSSLKPDLALLPIGGTYTMDCVDAVRAVKTMKPRFAIPMHYNTFKMIEQDPKEFKQRIDKSILKTKPVILKPGQSFSFK</sequence>
<accession>A0A938YP99</accession>
<protein>
    <submittedName>
        <fullName evidence="2">Metal-dependent hydrolase</fullName>
    </submittedName>
</protein>
<dbReference type="InterPro" id="IPR050114">
    <property type="entry name" value="UPF0173_UPF0282_UlaG_hydrolase"/>
</dbReference>
<gene>
    <name evidence="2" type="ORF">JW744_04970</name>
</gene>
<keyword evidence="2" id="KW-0378">Hydrolase</keyword>
<name>A0A938YP99_9ARCH</name>
<dbReference type="SMART" id="SM00849">
    <property type="entry name" value="Lactamase_B"/>
    <property type="match status" value="1"/>
</dbReference>
<dbReference type="PANTHER" id="PTHR43546">
    <property type="entry name" value="UPF0173 METAL-DEPENDENT HYDROLASE MJ1163-RELATED"/>
    <property type="match status" value="1"/>
</dbReference>
<evidence type="ECO:0000259" key="1">
    <source>
        <dbReference type="SMART" id="SM00849"/>
    </source>
</evidence>
<evidence type="ECO:0000313" key="2">
    <source>
        <dbReference type="EMBL" id="MBN2067794.1"/>
    </source>
</evidence>
<reference evidence="2" key="1">
    <citation type="submission" date="2021-01" db="EMBL/GenBank/DDBJ databases">
        <title>Active Sulfur Cycling in an Early Earth Analoge.</title>
        <authorList>
            <person name="Hahn C.R."/>
            <person name="Youssef N.H."/>
            <person name="Elshahed M."/>
        </authorList>
    </citation>
    <scope>NUCLEOTIDE SEQUENCE</scope>
    <source>
        <strain evidence="2">Zod_Metabat.1151</strain>
    </source>
</reference>
<dbReference type="GO" id="GO:0016787">
    <property type="term" value="F:hydrolase activity"/>
    <property type="evidence" value="ECO:0007669"/>
    <property type="project" value="UniProtKB-KW"/>
</dbReference>
<dbReference type="InterPro" id="IPR001279">
    <property type="entry name" value="Metallo-B-lactamas"/>
</dbReference>
<proteinExistence type="predicted"/>